<evidence type="ECO:0008006" key="3">
    <source>
        <dbReference type="Google" id="ProtNLM"/>
    </source>
</evidence>
<dbReference type="STRING" id="573370.DMR_03440"/>
<name>C4XH67_SOLM1</name>
<organism evidence="1 2">
    <name type="scientific">Solidesulfovibrio magneticus (strain ATCC 700980 / DSM 13731 / RS-1)</name>
    <name type="common">Desulfovibrio magneticus</name>
    <dbReference type="NCBI Taxonomy" id="573370"/>
    <lineage>
        <taxon>Bacteria</taxon>
        <taxon>Pseudomonadati</taxon>
        <taxon>Thermodesulfobacteriota</taxon>
        <taxon>Desulfovibrionia</taxon>
        <taxon>Desulfovibrionales</taxon>
        <taxon>Desulfovibrionaceae</taxon>
        <taxon>Solidesulfovibrio</taxon>
    </lineage>
</organism>
<protein>
    <recommendedName>
        <fullName evidence="3">Nucleotide-diphospho-sugar transferase domain-containing protein</fullName>
    </recommendedName>
</protein>
<sequence>MFYGSVGPALDQVGLIGRDDGLLFRWLAGKRACGPGLKSRPMAHHLPNASRGTVFTMQTRCAFVFATDANYFFLAKGLVLSIEERMRSLFDCFVVDIGLDDAARAWFAAHGVGVVRFDRKRHVYFLPEEHLPPYADAQLCRPFLREMLSGYDIYLWCDADFWFQSCDGMALFAELALRHQEQAVLCPEHHYGLAFTRNQKSAVDAARLWYGEIFDEGVAEAFCHLPVLNSGFMALHRASPVWALWAKEIQRGYRKKKRYAFTWHVTEQMALNYVVYSHHLFVPVDPIYNYPCAAAAVGHREDGKVIVTYPPYSLLRGVHLLSFQRYAQSYFDGRFLYRHGAYLEPEELADVRRRFEKADRP</sequence>
<evidence type="ECO:0000313" key="2">
    <source>
        <dbReference type="Proteomes" id="UP000009071"/>
    </source>
</evidence>
<dbReference type="SUPFAM" id="SSF53448">
    <property type="entry name" value="Nucleotide-diphospho-sugar transferases"/>
    <property type="match status" value="1"/>
</dbReference>
<dbReference type="InterPro" id="IPR029044">
    <property type="entry name" value="Nucleotide-diphossugar_trans"/>
</dbReference>
<keyword evidence="2" id="KW-1185">Reference proteome</keyword>
<dbReference type="KEGG" id="dma:DMR_03440"/>
<accession>C4XH67</accession>
<dbReference type="EMBL" id="AP010904">
    <property type="protein sequence ID" value="BAH73835.1"/>
    <property type="molecule type" value="Genomic_DNA"/>
</dbReference>
<dbReference type="Gene3D" id="3.90.550.10">
    <property type="entry name" value="Spore Coat Polysaccharide Biosynthesis Protein SpsA, Chain A"/>
    <property type="match status" value="1"/>
</dbReference>
<dbReference type="eggNOG" id="COG4122">
    <property type="taxonomic scope" value="Bacteria"/>
</dbReference>
<evidence type="ECO:0000313" key="1">
    <source>
        <dbReference type="EMBL" id="BAH73835.1"/>
    </source>
</evidence>
<dbReference type="Proteomes" id="UP000009071">
    <property type="component" value="Chromosome"/>
</dbReference>
<proteinExistence type="predicted"/>
<dbReference type="AlphaFoldDB" id="C4XH67"/>
<gene>
    <name evidence="1" type="ordered locus">DMR_03440</name>
</gene>
<dbReference type="HOGENOM" id="CLU_766683_0_0_7"/>
<reference evidence="1 2" key="1">
    <citation type="journal article" date="2009" name="Genome Res.">
        <title>Whole genome sequence of Desulfovibrio magneticus strain RS-1 revealed common gene clusters in magnetotactic bacteria.</title>
        <authorList>
            <person name="Nakazawa H."/>
            <person name="Arakaki A."/>
            <person name="Narita-Yamada S."/>
            <person name="Yashiro I."/>
            <person name="Jinno K."/>
            <person name="Aoki N."/>
            <person name="Tsuruyama A."/>
            <person name="Okamura Y."/>
            <person name="Tanikawa S."/>
            <person name="Fujita N."/>
            <person name="Takeyama H."/>
            <person name="Matsunaga T."/>
        </authorList>
    </citation>
    <scope>NUCLEOTIDE SEQUENCE [LARGE SCALE GENOMIC DNA]</scope>
    <source>
        <strain evidence="2">ATCC 700980 / DSM 13731 / RS-1</strain>
    </source>
</reference>